<keyword evidence="1" id="KW-0812">Transmembrane</keyword>
<reference evidence="3" key="1">
    <citation type="journal article" date="2021" name="PeerJ">
        <title>Extensive microbial diversity within the chicken gut microbiome revealed by metagenomics and culture.</title>
        <authorList>
            <person name="Gilroy R."/>
            <person name="Ravi A."/>
            <person name="Getino M."/>
            <person name="Pursley I."/>
            <person name="Horton D.L."/>
            <person name="Alikhan N.F."/>
            <person name="Baker D."/>
            <person name="Gharbi K."/>
            <person name="Hall N."/>
            <person name="Watson M."/>
            <person name="Adriaenssens E.M."/>
            <person name="Foster-Nyarko E."/>
            <person name="Jarju S."/>
            <person name="Secka A."/>
            <person name="Antonio M."/>
            <person name="Oren A."/>
            <person name="Chaudhuri R.R."/>
            <person name="La Ragione R."/>
            <person name="Hildebrand F."/>
            <person name="Pallen M.J."/>
        </authorList>
    </citation>
    <scope>NUCLEOTIDE SEQUENCE</scope>
    <source>
        <strain evidence="3">ChiW19-6364</strain>
    </source>
</reference>
<feature type="transmembrane region" description="Helical" evidence="1">
    <location>
        <begin position="57"/>
        <end position="77"/>
    </location>
</feature>
<name>A0A9D2R8Y6_9FIRM</name>
<dbReference type="EMBL" id="DWUX01000150">
    <property type="protein sequence ID" value="HJD40027.1"/>
    <property type="molecule type" value="Genomic_DNA"/>
</dbReference>
<gene>
    <name evidence="3" type="ORF">H9913_08345</name>
</gene>
<reference evidence="3" key="2">
    <citation type="submission" date="2021-04" db="EMBL/GenBank/DDBJ databases">
        <authorList>
            <person name="Gilroy R."/>
        </authorList>
    </citation>
    <scope>NUCLEOTIDE SEQUENCE</scope>
    <source>
        <strain evidence="3">ChiW19-6364</strain>
    </source>
</reference>
<dbReference type="InterPro" id="IPR022038">
    <property type="entry name" value="Ig-like_bact"/>
</dbReference>
<sequence length="1401" mass="157736">MEQILSKISLYQTLAVFCLGIWGALLILCVLLFFAFHIPDILKERIERIRKKTGKKWGILLAAGAAGTFAGAFPVMADRGDVRQEIPICFKNLNPEETVEIVYGSEGFQIIIDEDKFSEEAGDLRKGEKAEYTFAPKKGDFLSQDIIKADEKGWVTFDRACEGKTLWITVTRMETGECPRTSVDCSFTVLKKPVILEAYQELRYSKIYDQGDTRVEHDPENLDFLEGVEDLNFTEGGIEEGDDVKVRELYGRLPEGFEQVFTDEEGNERTYPEKAGIIVEKVVLEGRDKENYKVLPEQQSQLPCTVTVKKRPVKLKVSDGTREYGHWNQIEYDGHKPVEENKEAYSNLETEGILEGDQVVFPVPGEIREGEKPDQRPGTYPERITIHPLTEEGEPNGTPGNNYRFCLETEEIRKGTLTICRETIEDYTGYLEFEQPEGNFYMDPETGKLWTDGSGKEFYISICRSGQGESYDQVRLADTGEIISDPSSGKGLDLQGEDFFDEGSAALEIFLYNSVNKAASFPFTVTLYKDSEGPWAVFPEMSSGPWDLEKLSSELTFENFYGQDFDAAVKAEVKDEGSGVKKWAYYIMEGKSEEDFTGEKIRNSADKDLKWEDGSLETKEGTSGGNLHLPGKEGGYVILIKAEDHLGNESIWVSQGLILDWKDPEIKISLAEDQQEASNGIYGEDVSLEISVQDRNPGKLTSAVKNAVIKVESGGKVTEEKILFQNRKDGERSLSFPYTVKAEENNSNEVKITVRAEDNSGNSAASEKTLMIDTVDPSVEVKGPAPGKGENQRYYQNPVEMEILYQERNFSRDKEHLWFQMQLDEGKEKLYSLEELEKELGVGASWEESPEEGQADRKASERTEECLHRLSLTFSREHEYRITPWCRDLAEKEGGKERGIKGETLEFVIDRTPPVIRVSFVTGAGEPSYETEQGEGRYYGKVPAAVVTIQEENFDEKKVVSEIYGKLQKESGETPSIGSFSGKNGEYKAVIRFLKEGIYSFRIACTDKAGNTAEEYRSEEFTVDLTEPVIEILNIEDKSANNNEVAPGIRITDRNFDPEEVKITVTGAGQGEIQLPYTVTEIPNGEILQFQDFPREEKRDDFYILTARSEDKGGNVQEKTIEFSVNRFGSVYALEEETREWLAGREYVYLNKERSVSVAEYNIDKISGSRILLNRDGELKELREGQDFLVSFREEKGKRQEAHYVLKKENFSREGHYTVILSSRDRAGNQMNNTSVKGSASDLPIVFAVDKTGPTVVITGAEDRGVYQSEEKSITIDAKDNLLLQEVTVETEEEKKVYGRGFLEEHEGIIELTLDSSPKLQKIQVTAADAAGNIQGETAEARRSSPVSMEVLVTPEVSSRILKRQADSFTAGKEGVFLFLLLLISCIIILSYKKKSGRRKE</sequence>
<organism evidence="3 4">
    <name type="scientific">Candidatus Blautia stercoripullorum</name>
    <dbReference type="NCBI Taxonomy" id="2838502"/>
    <lineage>
        <taxon>Bacteria</taxon>
        <taxon>Bacillati</taxon>
        <taxon>Bacillota</taxon>
        <taxon>Clostridia</taxon>
        <taxon>Lachnospirales</taxon>
        <taxon>Lachnospiraceae</taxon>
        <taxon>Blautia</taxon>
    </lineage>
</organism>
<comment type="caution">
    <text evidence="3">The sequence shown here is derived from an EMBL/GenBank/DDBJ whole genome shotgun (WGS) entry which is preliminary data.</text>
</comment>
<feature type="transmembrane region" description="Helical" evidence="1">
    <location>
        <begin position="14"/>
        <end position="36"/>
    </location>
</feature>
<evidence type="ECO:0000313" key="4">
    <source>
        <dbReference type="Proteomes" id="UP000823850"/>
    </source>
</evidence>
<evidence type="ECO:0000313" key="3">
    <source>
        <dbReference type="EMBL" id="HJD40027.1"/>
    </source>
</evidence>
<dbReference type="Pfam" id="PF13750">
    <property type="entry name" value="Big_3_3"/>
    <property type="match status" value="1"/>
</dbReference>
<protein>
    <recommendedName>
        <fullName evidence="2">Ig-like domain-containing protein</fullName>
    </recommendedName>
</protein>
<proteinExistence type="predicted"/>
<keyword evidence="1" id="KW-0472">Membrane</keyword>
<evidence type="ECO:0000256" key="1">
    <source>
        <dbReference type="SAM" id="Phobius"/>
    </source>
</evidence>
<evidence type="ECO:0000259" key="2">
    <source>
        <dbReference type="Pfam" id="PF13750"/>
    </source>
</evidence>
<feature type="domain" description="Ig-like" evidence="2">
    <location>
        <begin position="992"/>
        <end position="1124"/>
    </location>
</feature>
<accession>A0A9D2R8Y6</accession>
<feature type="transmembrane region" description="Helical" evidence="1">
    <location>
        <begin position="1375"/>
        <end position="1392"/>
    </location>
</feature>
<keyword evidence="1" id="KW-1133">Transmembrane helix</keyword>
<dbReference type="Proteomes" id="UP000823850">
    <property type="component" value="Unassembled WGS sequence"/>
</dbReference>